<feature type="domain" description="DUF8082" evidence="1">
    <location>
        <begin position="310"/>
        <end position="377"/>
    </location>
</feature>
<dbReference type="AlphaFoldDB" id="A0A285NUS3"/>
<dbReference type="EMBL" id="OBEN01000002">
    <property type="protein sequence ID" value="SNZ13205.1"/>
    <property type="molecule type" value="Genomic_DNA"/>
</dbReference>
<dbReference type="Pfam" id="PF26309">
    <property type="entry name" value="DUF8082"/>
    <property type="match status" value="1"/>
</dbReference>
<keyword evidence="3" id="KW-1185">Reference proteome</keyword>
<dbReference type="InterPro" id="IPR058395">
    <property type="entry name" value="DUF8082"/>
</dbReference>
<accession>A0A285NUS3</accession>
<proteinExistence type="predicted"/>
<sequence>MQKIALYKDLSLETVDLKNLMQEVAHKKLSGYFKISYWNSDDYLLYTEGDFLWGVSIDRDGTRREITAQNYEPKNTEGSVSFYQVPVVNLLIFKHQYNAPPSPYNFAGYGQEFLACVKLSHIDIYKLMEQIKRSHIDGYLIMCNRERFTFMLMFQKGLPICSYHHNLYTSSNLQKVEIQRDDSYVAVYVTEPELPLIISSMSTLKKEREGTVASEEELTLFRKEISNRKLSALLDLFLYSGERLYEFFYRGASLLKLLHNMDQIDTTSHGIAPGTKNNFSLYSLDVKESPSPIQVEFYEGTEQEYLEEEKVNAVKTHFIEEIGPIGPLLWNKILKDRGYTERSMKKEDLKKLIDVLYREIPDSMHANRFLEKVRRVVE</sequence>
<dbReference type="OrthoDB" id="10662at2"/>
<name>A0A285NUS3_9AQUI</name>
<dbReference type="RefSeq" id="WP_096601074.1">
    <property type="nucleotide sequence ID" value="NZ_OBEN01000002.1"/>
</dbReference>
<organism evidence="2 3">
    <name type="scientific">Hydrogenobacter hydrogenophilus</name>
    <dbReference type="NCBI Taxonomy" id="35835"/>
    <lineage>
        <taxon>Bacteria</taxon>
        <taxon>Pseudomonadati</taxon>
        <taxon>Aquificota</taxon>
        <taxon>Aquificia</taxon>
        <taxon>Aquificales</taxon>
        <taxon>Aquificaceae</taxon>
        <taxon>Hydrogenobacter</taxon>
    </lineage>
</organism>
<protein>
    <recommendedName>
        <fullName evidence="1">DUF8082 domain-containing protein</fullName>
    </recommendedName>
</protein>
<reference evidence="3" key="1">
    <citation type="submission" date="2017-09" db="EMBL/GenBank/DDBJ databases">
        <authorList>
            <person name="Varghese N."/>
            <person name="Submissions S."/>
        </authorList>
    </citation>
    <scope>NUCLEOTIDE SEQUENCE [LARGE SCALE GENOMIC DNA]</scope>
    <source>
        <strain evidence="3">DSM 2913</strain>
    </source>
</reference>
<gene>
    <name evidence="2" type="ORF">SAMN06265353_0657</name>
</gene>
<evidence type="ECO:0000259" key="1">
    <source>
        <dbReference type="Pfam" id="PF26309"/>
    </source>
</evidence>
<evidence type="ECO:0000313" key="2">
    <source>
        <dbReference type="EMBL" id="SNZ13205.1"/>
    </source>
</evidence>
<dbReference type="Proteomes" id="UP000218627">
    <property type="component" value="Unassembled WGS sequence"/>
</dbReference>
<evidence type="ECO:0000313" key="3">
    <source>
        <dbReference type="Proteomes" id="UP000218627"/>
    </source>
</evidence>